<feature type="domain" description="DUF6455" evidence="1">
    <location>
        <begin position="66"/>
        <end position="135"/>
    </location>
</feature>
<reference evidence="2 3" key="1">
    <citation type="submission" date="2020-06" db="EMBL/GenBank/DDBJ databases">
        <title>Genome sequence of Rhizobium sp strain ADMK78.</title>
        <authorList>
            <person name="Rahi P."/>
        </authorList>
    </citation>
    <scope>NUCLEOTIDE SEQUENCE [LARGE SCALE GENOMIC DNA]</scope>
    <source>
        <strain evidence="2 3">ADMK78</strain>
    </source>
</reference>
<dbReference type="InterPro" id="IPR045601">
    <property type="entry name" value="DUF6455"/>
</dbReference>
<name>A0ABX6QSA4_9HYPH</name>
<sequence>MTHTATDPIRHALSTILGWFAREWEAKSQSDLMKALDQQELEQIAEDCGISRGQLLAFIEAGPHGADEMPRMMRALNIDPIEVEFRMLRLYRDMQLTCITCGAKAQCRKDLAEGHAATEFQHYCGNIDTLNALRARPEMLLEA</sequence>
<accession>A0ABX6QSA4</accession>
<protein>
    <recommendedName>
        <fullName evidence="1">DUF6455 domain-containing protein</fullName>
    </recommendedName>
</protein>
<dbReference type="Pfam" id="PF20056">
    <property type="entry name" value="DUF6455"/>
    <property type="match status" value="1"/>
</dbReference>
<evidence type="ECO:0000259" key="1">
    <source>
        <dbReference type="Pfam" id="PF20056"/>
    </source>
</evidence>
<organism evidence="2 3">
    <name type="scientific">Peteryoungia desertarenae</name>
    <dbReference type="NCBI Taxonomy" id="1813451"/>
    <lineage>
        <taxon>Bacteria</taxon>
        <taxon>Pseudomonadati</taxon>
        <taxon>Pseudomonadota</taxon>
        <taxon>Alphaproteobacteria</taxon>
        <taxon>Hyphomicrobiales</taxon>
        <taxon>Rhizobiaceae</taxon>
        <taxon>Peteryoungia</taxon>
    </lineage>
</organism>
<dbReference type="EMBL" id="CP058350">
    <property type="protein sequence ID" value="QLF71384.1"/>
    <property type="molecule type" value="Genomic_DNA"/>
</dbReference>
<dbReference type="Proteomes" id="UP000308530">
    <property type="component" value="Chromosome"/>
</dbReference>
<proteinExistence type="predicted"/>
<evidence type="ECO:0000313" key="2">
    <source>
        <dbReference type="EMBL" id="QLF71384.1"/>
    </source>
</evidence>
<keyword evidence="3" id="KW-1185">Reference proteome</keyword>
<gene>
    <name evidence="2" type="ORF">FE840_011350</name>
</gene>
<evidence type="ECO:0000313" key="3">
    <source>
        <dbReference type="Proteomes" id="UP000308530"/>
    </source>
</evidence>